<evidence type="ECO:0000313" key="3">
    <source>
        <dbReference type="WBParaSite" id="PSU_v2.g4741.t1"/>
    </source>
</evidence>
<evidence type="ECO:0000313" key="2">
    <source>
        <dbReference type="Proteomes" id="UP000887577"/>
    </source>
</evidence>
<evidence type="ECO:0000256" key="1">
    <source>
        <dbReference type="SAM" id="MobiDB-lite"/>
    </source>
</evidence>
<dbReference type="WBParaSite" id="PSU_v2.g4741.t1">
    <property type="protein sequence ID" value="PSU_v2.g4741.t1"/>
    <property type="gene ID" value="PSU_v2.g4741"/>
</dbReference>
<keyword evidence="2" id="KW-1185">Reference proteome</keyword>
<protein>
    <submittedName>
        <fullName evidence="3">Uncharacterized protein</fullName>
    </submittedName>
</protein>
<sequence length="254" mass="28881">MRLKRIYRPGSSKQSIRVEPSRSSPIVLEDPTLSQPSHPNTGVVCPPFIFGSVPARPSSSFEHQITTSFTSSASSASSTSSPAVNLHKCFDKSPTVFQYAQDIQIHNVNSQKTGYVLAKIWKIRCPECTNKNLINMQINSEFVVQRTKRDCIPVNAKWAFNCYLNGQSVTNHEIFKLPCVVQTVREITKLFFIELTLAIGEYMCKQVDTSVLYPFVMEYYENRNPMYTVVTKFGVEQNYEIMYTSLIPKLNPQL</sequence>
<organism evidence="2 3">
    <name type="scientific">Panagrolaimus superbus</name>
    <dbReference type="NCBI Taxonomy" id="310955"/>
    <lineage>
        <taxon>Eukaryota</taxon>
        <taxon>Metazoa</taxon>
        <taxon>Ecdysozoa</taxon>
        <taxon>Nematoda</taxon>
        <taxon>Chromadorea</taxon>
        <taxon>Rhabditida</taxon>
        <taxon>Tylenchina</taxon>
        <taxon>Panagrolaimomorpha</taxon>
        <taxon>Panagrolaimoidea</taxon>
        <taxon>Panagrolaimidae</taxon>
        <taxon>Panagrolaimus</taxon>
    </lineage>
</organism>
<dbReference type="Proteomes" id="UP000887577">
    <property type="component" value="Unplaced"/>
</dbReference>
<dbReference type="AlphaFoldDB" id="A0A914YXQ6"/>
<reference evidence="3" key="1">
    <citation type="submission" date="2022-11" db="UniProtKB">
        <authorList>
            <consortium name="WormBaseParasite"/>
        </authorList>
    </citation>
    <scope>IDENTIFICATION</scope>
</reference>
<proteinExistence type="predicted"/>
<accession>A0A914YXQ6</accession>
<feature type="region of interest" description="Disordered" evidence="1">
    <location>
        <begin position="1"/>
        <end position="37"/>
    </location>
</feature>
<name>A0A914YXQ6_9BILA</name>